<evidence type="ECO:0000313" key="3">
    <source>
        <dbReference type="Proteomes" id="UP000182334"/>
    </source>
</evidence>
<gene>
    <name evidence="2" type="ORF">SAMEA4029010_CIC11G00000000452</name>
</gene>
<reference evidence="2 3" key="1">
    <citation type="submission" date="2016-10" db="EMBL/GenBank/DDBJ databases">
        <authorList>
            <person name="de Groot N.N."/>
        </authorList>
    </citation>
    <scope>NUCLEOTIDE SEQUENCE [LARGE SCALE GENOMIC DNA]</scope>
    <source>
        <strain evidence="2 3">CBS 141442</strain>
    </source>
</reference>
<protein>
    <submittedName>
        <fullName evidence="2">CIC11C00000000452</fullName>
    </submittedName>
</protein>
<name>A0A1L0FYH4_9ASCO</name>
<sequence>MLRASIAPLRLVSVPSIRAIHGCARVLAKNDSSTIDSFKLPSQTSINEWEFKYDFVPKVAQPKIPPVSPEAVKQDIAQTKKQQVETELFNKELNSSVKVEANNAAVVSGGEQVGAEVEYLQDKGSEPVDSSPKTRIGESQPKKTANHDNYVQSSINPEINQSTVVSLDHDKEVDHKTSDVHHAKVVDDVEHDHETQQAPTETSSSGAAKLFAVLGLGGVAGYFWFGAPEKKK</sequence>
<dbReference type="AlphaFoldDB" id="A0A1L0FYH4"/>
<proteinExistence type="predicted"/>
<dbReference type="EMBL" id="LT635757">
    <property type="protein sequence ID" value="SGZ49557.1"/>
    <property type="molecule type" value="Genomic_DNA"/>
</dbReference>
<evidence type="ECO:0000256" key="1">
    <source>
        <dbReference type="SAM" id="MobiDB-lite"/>
    </source>
</evidence>
<accession>A0A1L0FYH4</accession>
<dbReference type="Proteomes" id="UP000182334">
    <property type="component" value="Chromosome II"/>
</dbReference>
<dbReference type="OrthoDB" id="4084695at2759"/>
<keyword evidence="3" id="KW-1185">Reference proteome</keyword>
<feature type="region of interest" description="Disordered" evidence="1">
    <location>
        <begin position="122"/>
        <end position="148"/>
    </location>
</feature>
<evidence type="ECO:0000313" key="2">
    <source>
        <dbReference type="EMBL" id="SGZ49557.1"/>
    </source>
</evidence>
<organism evidence="2 3">
    <name type="scientific">Sungouiella intermedia</name>
    <dbReference type="NCBI Taxonomy" id="45354"/>
    <lineage>
        <taxon>Eukaryota</taxon>
        <taxon>Fungi</taxon>
        <taxon>Dikarya</taxon>
        <taxon>Ascomycota</taxon>
        <taxon>Saccharomycotina</taxon>
        <taxon>Pichiomycetes</taxon>
        <taxon>Metschnikowiaceae</taxon>
        <taxon>Sungouiella</taxon>
    </lineage>
</organism>